<gene>
    <name evidence="1" type="ORF">OPT61_g584</name>
</gene>
<reference evidence="1" key="1">
    <citation type="submission" date="2022-11" db="EMBL/GenBank/DDBJ databases">
        <title>Genome Sequence of Boeremia exigua.</title>
        <authorList>
            <person name="Buettner E."/>
        </authorList>
    </citation>
    <scope>NUCLEOTIDE SEQUENCE</scope>
    <source>
        <strain evidence="1">CU02</strain>
    </source>
</reference>
<protein>
    <submittedName>
        <fullName evidence="1">Uncharacterized protein</fullName>
    </submittedName>
</protein>
<evidence type="ECO:0000313" key="1">
    <source>
        <dbReference type="EMBL" id="KAJ8118443.1"/>
    </source>
</evidence>
<dbReference type="Proteomes" id="UP001153331">
    <property type="component" value="Unassembled WGS sequence"/>
</dbReference>
<organism evidence="1 2">
    <name type="scientific">Boeremia exigua</name>
    <dbReference type="NCBI Taxonomy" id="749465"/>
    <lineage>
        <taxon>Eukaryota</taxon>
        <taxon>Fungi</taxon>
        <taxon>Dikarya</taxon>
        <taxon>Ascomycota</taxon>
        <taxon>Pezizomycotina</taxon>
        <taxon>Dothideomycetes</taxon>
        <taxon>Pleosporomycetidae</taxon>
        <taxon>Pleosporales</taxon>
        <taxon>Pleosporineae</taxon>
        <taxon>Didymellaceae</taxon>
        <taxon>Boeremia</taxon>
    </lineage>
</organism>
<comment type="caution">
    <text evidence="1">The sequence shown here is derived from an EMBL/GenBank/DDBJ whole genome shotgun (WGS) entry which is preliminary data.</text>
</comment>
<evidence type="ECO:0000313" key="2">
    <source>
        <dbReference type="Proteomes" id="UP001153331"/>
    </source>
</evidence>
<sequence length="229" mass="25945">MSRDPERRLSTGGLPPVKVSRKHVVEKAPSHDSTPCFTAWLRDEIMEVPHGWSASEFTIADKRPQRSLQIYDTTPQAADAKHLQTLAKAFHEELCKDHGVGGRDKTARIDVWGLPLATDVSEEERIAKCKAHLLAEIAARENSGDDNCYISELSGHDQWSRSIIIIGRPEGSWDEDEGGFLAVYWDRHSQYQEMLVHAYGPDHQQPDVRVLRHTREELGTLLEDLTNFI</sequence>
<dbReference type="EMBL" id="JAPHNI010000019">
    <property type="protein sequence ID" value="KAJ8118443.1"/>
    <property type="molecule type" value="Genomic_DNA"/>
</dbReference>
<name>A0ACC2ITE6_9PLEO</name>
<proteinExistence type="predicted"/>
<accession>A0ACC2ITE6</accession>
<keyword evidence="2" id="KW-1185">Reference proteome</keyword>